<proteinExistence type="predicted"/>
<dbReference type="RefSeq" id="XP_037212493.1">
    <property type="nucleotide sequence ID" value="XM_037350081.1"/>
</dbReference>
<evidence type="ECO:0000259" key="1">
    <source>
        <dbReference type="Pfam" id="PF01636"/>
    </source>
</evidence>
<protein>
    <submittedName>
        <fullName evidence="2">Phosphotransferase enzyme family domain protein</fullName>
    </submittedName>
</protein>
<dbReference type="OrthoDB" id="191037at2759"/>
<dbReference type="InterPro" id="IPR011009">
    <property type="entry name" value="Kinase-like_dom_sf"/>
</dbReference>
<dbReference type="GeneID" id="59302351"/>
<dbReference type="Gene3D" id="3.90.1200.10">
    <property type="match status" value="1"/>
</dbReference>
<reference evidence="2 3" key="1">
    <citation type="submission" date="2020-05" db="EMBL/GenBank/DDBJ databases">
        <title>Identification and distribution of gene clusters putatively required for synthesis of sphingolipid metabolism inhibitors in phylogenetically diverse species of the filamentous fungus Fusarium.</title>
        <authorList>
            <person name="Kim H.-S."/>
            <person name="Busman M."/>
            <person name="Brown D.W."/>
            <person name="Divon H."/>
            <person name="Uhlig S."/>
            <person name="Proctor R.H."/>
        </authorList>
    </citation>
    <scope>NUCLEOTIDE SEQUENCE [LARGE SCALE GENOMIC DNA]</scope>
    <source>
        <strain evidence="2 3">NRRL 66243</strain>
    </source>
</reference>
<feature type="domain" description="Aminoglycoside phosphotransferase" evidence="1">
    <location>
        <begin position="21"/>
        <end position="115"/>
    </location>
</feature>
<dbReference type="PANTHER" id="PTHR47829">
    <property type="entry name" value="HYDROLASE, PUTATIVE (AFU_ORTHOLOGUE AFUA_1G12880)-RELATED"/>
    <property type="match status" value="1"/>
</dbReference>
<name>A0A8H5SCY7_9HYPO</name>
<dbReference type="PANTHER" id="PTHR47829:SF1">
    <property type="entry name" value="HAD FAMILY PHOSPHATASE"/>
    <property type="match status" value="1"/>
</dbReference>
<dbReference type="EMBL" id="JAAQRI010000011">
    <property type="protein sequence ID" value="KAF5650786.1"/>
    <property type="molecule type" value="Genomic_DNA"/>
</dbReference>
<dbReference type="Pfam" id="PF01636">
    <property type="entry name" value="APH"/>
    <property type="match status" value="1"/>
</dbReference>
<accession>A0A8H5SCY7</accession>
<dbReference type="GO" id="GO:0016740">
    <property type="term" value="F:transferase activity"/>
    <property type="evidence" value="ECO:0007669"/>
    <property type="project" value="UniProtKB-KW"/>
</dbReference>
<keyword evidence="2" id="KW-0808">Transferase</keyword>
<gene>
    <name evidence="2" type="ORF">FTJAE_375</name>
</gene>
<dbReference type="InterPro" id="IPR052898">
    <property type="entry name" value="ACAD10-like"/>
</dbReference>
<dbReference type="AlphaFoldDB" id="A0A8H5SCY7"/>
<evidence type="ECO:0000313" key="3">
    <source>
        <dbReference type="Proteomes" id="UP000530670"/>
    </source>
</evidence>
<keyword evidence="3" id="KW-1185">Reference proteome</keyword>
<dbReference type="Proteomes" id="UP000530670">
    <property type="component" value="Unassembled WGS sequence"/>
</dbReference>
<evidence type="ECO:0000313" key="2">
    <source>
        <dbReference type="EMBL" id="KAF5650786.1"/>
    </source>
</evidence>
<dbReference type="InterPro" id="IPR002575">
    <property type="entry name" value="Aminoglycoside_PTrfase"/>
</dbReference>
<comment type="caution">
    <text evidence="2">The sequence shown here is derived from an EMBL/GenBank/DDBJ whole genome shotgun (WGS) entry which is preliminary data.</text>
</comment>
<organism evidence="2 3">
    <name type="scientific">Fusarium tjaetaba</name>
    <dbReference type="NCBI Taxonomy" id="1567544"/>
    <lineage>
        <taxon>Eukaryota</taxon>
        <taxon>Fungi</taxon>
        <taxon>Dikarya</taxon>
        <taxon>Ascomycota</taxon>
        <taxon>Pezizomycotina</taxon>
        <taxon>Sordariomycetes</taxon>
        <taxon>Hypocreomycetidae</taxon>
        <taxon>Hypocreales</taxon>
        <taxon>Nectriaceae</taxon>
        <taxon>Fusarium</taxon>
        <taxon>Fusarium fujikuroi species complex</taxon>
    </lineage>
</organism>
<dbReference type="SUPFAM" id="SSF56112">
    <property type="entry name" value="Protein kinase-like (PK-like)"/>
    <property type="match status" value="1"/>
</dbReference>
<sequence>MKLSNCSSNGKERWFYARHCATWIRVESQQAAVKDTNTGKPLGRAHERYDEEVRYVKENLPLDRHAIVHGDFKFDNLIHRPDEPRVIAILDWELSIIGHPLMDLVFCISPFFTDYTKSRKLSLSFKDSPCKPDNRAKSGIPEPNELLARYAEIVEFDM</sequence>